<keyword evidence="1" id="KW-0808">Transferase</keyword>
<dbReference type="GO" id="GO:0005524">
    <property type="term" value="F:ATP binding"/>
    <property type="evidence" value="ECO:0007669"/>
    <property type="project" value="UniProtKB-UniRule"/>
</dbReference>
<keyword evidence="3" id="KW-0418">Kinase</keyword>
<proteinExistence type="inferred from homology"/>
<accession>A0A0C3AX13</accession>
<dbReference type="SMART" id="SM00220">
    <property type="entry name" value="S_TKc"/>
    <property type="match status" value="1"/>
</dbReference>
<dbReference type="InterPro" id="IPR008271">
    <property type="entry name" value="Ser/Thr_kinase_AS"/>
</dbReference>
<dbReference type="PROSITE" id="PS00107">
    <property type="entry name" value="PROTEIN_KINASE_ATP"/>
    <property type="match status" value="1"/>
</dbReference>
<evidence type="ECO:0000256" key="3">
    <source>
        <dbReference type="ARBA" id="ARBA00022777"/>
    </source>
</evidence>
<dbReference type="InterPro" id="IPR050915">
    <property type="entry name" value="MAP_kinase_kinase"/>
</dbReference>
<evidence type="ECO:0000256" key="7">
    <source>
        <dbReference type="SAM" id="MobiDB-lite"/>
    </source>
</evidence>
<dbReference type="InterPro" id="IPR000719">
    <property type="entry name" value="Prot_kinase_dom"/>
</dbReference>
<dbReference type="STRING" id="933852.A0A0C3AX13"/>
<keyword evidence="4 6" id="KW-0067">ATP-binding</keyword>
<evidence type="ECO:0000256" key="6">
    <source>
        <dbReference type="PROSITE-ProRule" id="PRU10141"/>
    </source>
</evidence>
<feature type="compositionally biased region" description="Polar residues" evidence="7">
    <location>
        <begin position="594"/>
        <end position="609"/>
    </location>
</feature>
<protein>
    <recommendedName>
        <fullName evidence="8">Protein kinase domain-containing protein</fullName>
    </recommendedName>
</protein>
<evidence type="ECO:0000313" key="9">
    <source>
        <dbReference type="EMBL" id="KIM23786.1"/>
    </source>
</evidence>
<dbReference type="PANTHER" id="PTHR47448:SF5">
    <property type="entry name" value="MITOGEN-ACTIVATED PROTEIN KINASE KINAE MKK2"/>
    <property type="match status" value="1"/>
</dbReference>
<evidence type="ECO:0000259" key="8">
    <source>
        <dbReference type="PROSITE" id="PS50011"/>
    </source>
</evidence>
<dbReference type="AlphaFoldDB" id="A0A0C3AX13"/>
<feature type="region of interest" description="Disordered" evidence="7">
    <location>
        <begin position="1"/>
        <end position="61"/>
    </location>
</feature>
<dbReference type="HOGENOM" id="CLU_495324_0_0_1"/>
<evidence type="ECO:0000256" key="2">
    <source>
        <dbReference type="ARBA" id="ARBA00022741"/>
    </source>
</evidence>
<dbReference type="GO" id="GO:0004672">
    <property type="term" value="F:protein kinase activity"/>
    <property type="evidence" value="ECO:0007669"/>
    <property type="project" value="InterPro"/>
</dbReference>
<reference evidence="10" key="2">
    <citation type="submission" date="2015-01" db="EMBL/GenBank/DDBJ databases">
        <title>Evolutionary Origins and Diversification of the Mycorrhizal Mutualists.</title>
        <authorList>
            <consortium name="DOE Joint Genome Institute"/>
            <consortium name="Mycorrhizal Genomics Consortium"/>
            <person name="Kohler A."/>
            <person name="Kuo A."/>
            <person name="Nagy L.G."/>
            <person name="Floudas D."/>
            <person name="Copeland A."/>
            <person name="Barry K.W."/>
            <person name="Cichocki N."/>
            <person name="Veneault-Fourrey C."/>
            <person name="LaButti K."/>
            <person name="Lindquist E.A."/>
            <person name="Lipzen A."/>
            <person name="Lundell T."/>
            <person name="Morin E."/>
            <person name="Murat C."/>
            <person name="Riley R."/>
            <person name="Ohm R."/>
            <person name="Sun H."/>
            <person name="Tunlid A."/>
            <person name="Henrissat B."/>
            <person name="Grigoriev I.V."/>
            <person name="Hibbett D.S."/>
            <person name="Martin F."/>
        </authorList>
    </citation>
    <scope>NUCLEOTIDE SEQUENCE [LARGE SCALE GENOMIC DNA]</scope>
    <source>
        <strain evidence="10">MAFF 305830</strain>
    </source>
</reference>
<dbReference type="Gene3D" id="1.10.510.10">
    <property type="entry name" value="Transferase(Phosphotransferase) domain 1"/>
    <property type="match status" value="1"/>
</dbReference>
<feature type="region of interest" description="Disordered" evidence="7">
    <location>
        <begin position="74"/>
        <end position="183"/>
    </location>
</feature>
<comment type="similarity">
    <text evidence="5">Belongs to the protein kinase superfamily. STE Ser/Thr protein kinase family. MAP kinase kinase subfamily.</text>
</comment>
<dbReference type="InterPro" id="IPR017441">
    <property type="entry name" value="Protein_kinase_ATP_BS"/>
</dbReference>
<dbReference type="InterPro" id="IPR011009">
    <property type="entry name" value="Kinase-like_dom_sf"/>
</dbReference>
<dbReference type="PROSITE" id="PS00108">
    <property type="entry name" value="PROTEIN_KINASE_ST"/>
    <property type="match status" value="1"/>
</dbReference>
<dbReference type="EMBL" id="KN824332">
    <property type="protein sequence ID" value="KIM23786.1"/>
    <property type="molecule type" value="Genomic_DNA"/>
</dbReference>
<gene>
    <name evidence="9" type="ORF">M408DRAFT_332150</name>
</gene>
<dbReference type="PROSITE" id="PS50011">
    <property type="entry name" value="PROTEIN_KINASE_DOM"/>
    <property type="match status" value="1"/>
</dbReference>
<dbReference type="FunFam" id="1.10.510.10:FF:000263">
    <property type="entry name" value="MAP kinase skh1/pek1"/>
    <property type="match status" value="1"/>
</dbReference>
<feature type="binding site" evidence="6">
    <location>
        <position position="313"/>
    </location>
    <ligand>
        <name>ATP</name>
        <dbReference type="ChEBI" id="CHEBI:30616"/>
    </ligand>
</feature>
<evidence type="ECO:0000313" key="10">
    <source>
        <dbReference type="Proteomes" id="UP000054097"/>
    </source>
</evidence>
<feature type="domain" description="Protein kinase" evidence="8">
    <location>
        <begin position="284"/>
        <end position="550"/>
    </location>
</feature>
<evidence type="ECO:0000256" key="1">
    <source>
        <dbReference type="ARBA" id="ARBA00022679"/>
    </source>
</evidence>
<organism evidence="9 10">
    <name type="scientific">Serendipita vermifera MAFF 305830</name>
    <dbReference type="NCBI Taxonomy" id="933852"/>
    <lineage>
        <taxon>Eukaryota</taxon>
        <taxon>Fungi</taxon>
        <taxon>Dikarya</taxon>
        <taxon>Basidiomycota</taxon>
        <taxon>Agaricomycotina</taxon>
        <taxon>Agaricomycetes</taxon>
        <taxon>Sebacinales</taxon>
        <taxon>Serendipitaceae</taxon>
        <taxon>Serendipita</taxon>
    </lineage>
</organism>
<dbReference type="Pfam" id="PF00069">
    <property type="entry name" value="Pkinase"/>
    <property type="match status" value="1"/>
</dbReference>
<name>A0A0C3AX13_SERVB</name>
<keyword evidence="2 6" id="KW-0547">Nucleotide-binding</keyword>
<dbReference type="PANTHER" id="PTHR47448">
    <property type="entry name" value="DUAL SPECIFICITY MITOGEN-ACTIVATED PROTEIN KINASE KINASE DSOR1-LIKE PROTEIN"/>
    <property type="match status" value="1"/>
</dbReference>
<evidence type="ECO:0000256" key="4">
    <source>
        <dbReference type="ARBA" id="ARBA00022840"/>
    </source>
</evidence>
<dbReference type="Gene3D" id="3.30.200.20">
    <property type="entry name" value="Phosphorylase Kinase, domain 1"/>
    <property type="match status" value="1"/>
</dbReference>
<sequence length="609" mass="65004">MSAALSATRKPRGSRPAPSHSSSSSSSGSLAQTISGARSAVPYSEHGGVYEPSTSSEDFSSISNSFSNLEIAHPVAQHASLNPGPKPASRSTTPKPKLASLMTGGGIAAGIGAPDPDVYDTADAPALPMLRPHGPPITLQMGLPTRPAPMPPGSESSSRPSLRPPPIGGGSKKRGPLLAIPAGSTPMAAIGADEPDAVSLIPNEDVAAPYGNLARSNGTQPMTPLNLGGDDGDLTVRPALPQGHSQAKSIDKIKAALSPGPSTASTTSEVDTPEEDWAEADEYLVDVQRLGEGAGGEVYKVEDKRTGTKLARKIIQARTTPPKQLVRELKYLKDTGHPNIVKFYGAYISPSSSEVKVLMEFCEGGSLEAIGEKIKQGKGRVSEIVAAKIGEGILNGLNYLHSKHIIHRDIKPSNVLVSKTGTIKLCDFGVSGELVNSFANTWTGTSMYMAPERIKGGQYTITSDVWSTGLTLMTLAQNRFPYPEDLVGIIELINYITKEDIPQLMDEDADQDGYAEVRWSSNMKEFISICLTRDEAHRPKPSKMLEHPWIVESAQRKVNMAQWIREVWGWEKRGRTQANSSGSLSQSGDRRPSVSRSGTAERTPSMTRA</sequence>
<dbReference type="GO" id="GO:0000165">
    <property type="term" value="P:MAPK cascade"/>
    <property type="evidence" value="ECO:0007669"/>
    <property type="project" value="UniProtKB-ARBA"/>
</dbReference>
<evidence type="ECO:0000256" key="5">
    <source>
        <dbReference type="ARBA" id="ARBA00038035"/>
    </source>
</evidence>
<dbReference type="SUPFAM" id="SSF56112">
    <property type="entry name" value="Protein kinase-like (PK-like)"/>
    <property type="match status" value="1"/>
</dbReference>
<dbReference type="OrthoDB" id="10252354at2759"/>
<feature type="compositionally biased region" description="Low complexity" evidence="7">
    <location>
        <begin position="19"/>
        <end position="29"/>
    </location>
</feature>
<reference evidence="9 10" key="1">
    <citation type="submission" date="2014-04" db="EMBL/GenBank/DDBJ databases">
        <authorList>
            <consortium name="DOE Joint Genome Institute"/>
            <person name="Kuo A."/>
            <person name="Zuccaro A."/>
            <person name="Kohler A."/>
            <person name="Nagy L.G."/>
            <person name="Floudas D."/>
            <person name="Copeland A."/>
            <person name="Barry K.W."/>
            <person name="Cichocki N."/>
            <person name="Veneault-Fourrey C."/>
            <person name="LaButti K."/>
            <person name="Lindquist E.A."/>
            <person name="Lipzen A."/>
            <person name="Lundell T."/>
            <person name="Morin E."/>
            <person name="Murat C."/>
            <person name="Sun H."/>
            <person name="Tunlid A."/>
            <person name="Henrissat B."/>
            <person name="Grigoriev I.V."/>
            <person name="Hibbett D.S."/>
            <person name="Martin F."/>
            <person name="Nordberg H.P."/>
            <person name="Cantor M.N."/>
            <person name="Hua S.X."/>
        </authorList>
    </citation>
    <scope>NUCLEOTIDE SEQUENCE [LARGE SCALE GENOMIC DNA]</scope>
    <source>
        <strain evidence="9 10">MAFF 305830</strain>
    </source>
</reference>
<feature type="region of interest" description="Disordered" evidence="7">
    <location>
        <begin position="574"/>
        <end position="609"/>
    </location>
</feature>
<feature type="compositionally biased region" description="Polar residues" evidence="7">
    <location>
        <begin position="576"/>
        <end position="587"/>
    </location>
</feature>
<dbReference type="Proteomes" id="UP000054097">
    <property type="component" value="Unassembled WGS sequence"/>
</dbReference>
<keyword evidence="10" id="KW-1185">Reference proteome</keyword>